<proteinExistence type="inferred from homology"/>
<keyword evidence="7" id="KW-1185">Reference proteome</keyword>
<dbReference type="Proteomes" id="UP001055185">
    <property type="component" value="Unassembled WGS sequence"/>
</dbReference>
<dbReference type="PANTHER" id="PTHR30346">
    <property type="entry name" value="TRANSCRIPTIONAL DUAL REGULATOR HCAR-RELATED"/>
    <property type="match status" value="1"/>
</dbReference>
<evidence type="ECO:0000259" key="5">
    <source>
        <dbReference type="PROSITE" id="PS50931"/>
    </source>
</evidence>
<sequence>MYKRQLETFLQVARLGSFSKAAQALYITPSAVIQQVNHLEEDFGAQLLVRTTHGVKLTPAGQLVYQEGQEMVRRSQALRARLAELSHPSVLTIGTGFLSQPQLFPELWAEYWDGKPAVPTRFVMMDLAPQEGEEIAILETVMFGCKPPLGAEPLPLCEVPLCLAAPPDHPLAGRKCLTCEDLRGVQVVTVRLESMHEQLSRLGEDLHSWGAEVILVDQYTTAVFNTCRVNGYLLQIPACWDALCIGMKAIPCAWDYKLPYGFYYRQQWLPAGAEGFLEDLRARAKSGKLPLGNLFSQAKFQG</sequence>
<dbReference type="InterPro" id="IPR036390">
    <property type="entry name" value="WH_DNA-bd_sf"/>
</dbReference>
<evidence type="ECO:0000256" key="4">
    <source>
        <dbReference type="ARBA" id="ARBA00023163"/>
    </source>
</evidence>
<dbReference type="Pfam" id="PF00126">
    <property type="entry name" value="HTH_1"/>
    <property type="match status" value="1"/>
</dbReference>
<dbReference type="SUPFAM" id="SSF46785">
    <property type="entry name" value="Winged helix' DNA-binding domain"/>
    <property type="match status" value="1"/>
</dbReference>
<dbReference type="GO" id="GO:0003677">
    <property type="term" value="F:DNA binding"/>
    <property type="evidence" value="ECO:0007669"/>
    <property type="project" value="UniProtKB-KW"/>
</dbReference>
<dbReference type="Gene3D" id="3.40.190.10">
    <property type="entry name" value="Periplasmic binding protein-like II"/>
    <property type="match status" value="2"/>
</dbReference>
<organism evidence="6 7">
    <name type="scientific">Faecalibacterium gallinarum</name>
    <dbReference type="NCBI Taxonomy" id="2903556"/>
    <lineage>
        <taxon>Bacteria</taxon>
        <taxon>Bacillati</taxon>
        <taxon>Bacillota</taxon>
        <taxon>Clostridia</taxon>
        <taxon>Eubacteriales</taxon>
        <taxon>Oscillospiraceae</taxon>
        <taxon>Faecalibacterium</taxon>
    </lineage>
</organism>
<dbReference type="InterPro" id="IPR036388">
    <property type="entry name" value="WH-like_DNA-bd_sf"/>
</dbReference>
<feature type="domain" description="HTH lysR-type" evidence="5">
    <location>
        <begin position="1"/>
        <end position="58"/>
    </location>
</feature>
<dbReference type="AlphaFoldDB" id="A0AA37N001"/>
<dbReference type="InterPro" id="IPR000847">
    <property type="entry name" value="LysR_HTH_N"/>
</dbReference>
<evidence type="ECO:0000256" key="2">
    <source>
        <dbReference type="ARBA" id="ARBA00023015"/>
    </source>
</evidence>
<accession>A0AA37N001</accession>
<keyword evidence="3" id="KW-0238">DNA-binding</keyword>
<keyword evidence="2" id="KW-0805">Transcription regulation</keyword>
<evidence type="ECO:0000256" key="1">
    <source>
        <dbReference type="ARBA" id="ARBA00009437"/>
    </source>
</evidence>
<dbReference type="SUPFAM" id="SSF53850">
    <property type="entry name" value="Periplasmic binding protein-like II"/>
    <property type="match status" value="1"/>
</dbReference>
<dbReference type="Pfam" id="PF03466">
    <property type="entry name" value="LysR_substrate"/>
    <property type="match status" value="1"/>
</dbReference>
<dbReference type="GO" id="GO:0003700">
    <property type="term" value="F:DNA-binding transcription factor activity"/>
    <property type="evidence" value="ECO:0007669"/>
    <property type="project" value="InterPro"/>
</dbReference>
<dbReference type="FunFam" id="1.10.10.10:FF:000001">
    <property type="entry name" value="LysR family transcriptional regulator"/>
    <property type="match status" value="1"/>
</dbReference>
<dbReference type="Gene3D" id="1.10.10.10">
    <property type="entry name" value="Winged helix-like DNA-binding domain superfamily/Winged helix DNA-binding domain"/>
    <property type="match status" value="1"/>
</dbReference>
<evidence type="ECO:0000313" key="6">
    <source>
        <dbReference type="EMBL" id="GJN65597.1"/>
    </source>
</evidence>
<dbReference type="PROSITE" id="PS50931">
    <property type="entry name" value="HTH_LYSR"/>
    <property type="match status" value="1"/>
</dbReference>
<gene>
    <name evidence="6" type="primary">lysR</name>
    <name evidence="6" type="ORF">JCM17207_22220</name>
</gene>
<keyword evidence="4" id="KW-0804">Transcription</keyword>
<dbReference type="GO" id="GO:0032993">
    <property type="term" value="C:protein-DNA complex"/>
    <property type="evidence" value="ECO:0007669"/>
    <property type="project" value="TreeGrafter"/>
</dbReference>
<protein>
    <submittedName>
        <fullName evidence="6">Transcriptional regulator</fullName>
    </submittedName>
</protein>
<reference evidence="6" key="1">
    <citation type="journal article" date="2022" name="Int. J. Syst. Evol. Microbiol.">
        <title>Genome-based, phenotypic and chemotaxonomic classification of Faecalibacterium strains: proposal of three novel species Faecalibacterium duncaniae sp. nov., Faecalibacterium hattorii sp. nov. and Faecalibacterium gallinarum sp. nov. .</title>
        <authorList>
            <person name="Sakamoto M."/>
            <person name="Sakurai N."/>
            <person name="Tanno H."/>
            <person name="Iino T."/>
            <person name="Ohkuma M."/>
            <person name="Endo A."/>
        </authorList>
    </citation>
    <scope>NUCLEOTIDE SEQUENCE</scope>
    <source>
        <strain evidence="6">JCM 17207</strain>
    </source>
</reference>
<dbReference type="PANTHER" id="PTHR30346:SF0">
    <property type="entry name" value="HCA OPERON TRANSCRIPTIONAL ACTIVATOR HCAR"/>
    <property type="match status" value="1"/>
</dbReference>
<comment type="similarity">
    <text evidence="1">Belongs to the LysR transcriptional regulatory family.</text>
</comment>
<dbReference type="InterPro" id="IPR005119">
    <property type="entry name" value="LysR_subst-bd"/>
</dbReference>
<comment type="caution">
    <text evidence="6">The sequence shown here is derived from an EMBL/GenBank/DDBJ whole genome shotgun (WGS) entry which is preliminary data.</text>
</comment>
<evidence type="ECO:0000256" key="3">
    <source>
        <dbReference type="ARBA" id="ARBA00023125"/>
    </source>
</evidence>
<dbReference type="EMBL" id="BQKV01000098">
    <property type="protein sequence ID" value="GJN65597.1"/>
    <property type="molecule type" value="Genomic_DNA"/>
</dbReference>
<dbReference type="RefSeq" id="WP_238317809.1">
    <property type="nucleotide sequence ID" value="NZ_BQKV01000098.1"/>
</dbReference>
<evidence type="ECO:0000313" key="7">
    <source>
        <dbReference type="Proteomes" id="UP001055185"/>
    </source>
</evidence>
<name>A0AA37N001_9FIRM</name>